<dbReference type="EMBL" id="BSTG01000002">
    <property type="protein sequence ID" value="GLY57387.1"/>
    <property type="molecule type" value="Genomic_DNA"/>
</dbReference>
<dbReference type="AlphaFoldDB" id="A0AAV5P6M7"/>
<dbReference type="Proteomes" id="UP000319068">
    <property type="component" value="Chromosome"/>
</dbReference>
<dbReference type="EMBL" id="CP041694">
    <property type="protein sequence ID" value="QDP73881.1"/>
    <property type="molecule type" value="Genomic_DNA"/>
</dbReference>
<evidence type="ECO:0000313" key="1">
    <source>
        <dbReference type="EMBL" id="GLY57387.1"/>
    </source>
</evidence>
<evidence type="ECO:0000313" key="3">
    <source>
        <dbReference type="Proteomes" id="UP000319068"/>
    </source>
</evidence>
<dbReference type="RefSeq" id="WP_137280883.1">
    <property type="nucleotide sequence ID" value="NZ_BSTG01000002.1"/>
</dbReference>
<reference evidence="2 3" key="1">
    <citation type="submission" date="2019-07" db="EMBL/GenBank/DDBJ databases">
        <title>Complete Genome Sequence and Methylome Analysis of Arthrobacter luteus NEB113.</title>
        <authorList>
            <person name="Fomenkov A."/>
            <person name="Anton B.P."/>
            <person name="Vincze T."/>
            <person name="Roberts R.J."/>
        </authorList>
    </citation>
    <scope>NUCLEOTIDE SEQUENCE [LARGE SCALE GENOMIC DNA]</scope>
    <source>
        <strain evidence="2 3">NEB113</strain>
    </source>
</reference>
<sequence length="199" mass="21839">MSVLTHWVRTDDACRVLLTADGGLICPVHTGVPRPTPSRTCAVGAGLTLCQVCLRGRSYSHGTLRVQRSVCADCLAVDSRLTSALGVPSLAPRHQDDPVKPRMRAFVTLVFPERWRLARATGLPVLRLDPSAPYWGRRTVQDGIIEDAMRSRPERLFTWHDHWAAHGSFDDAARRAAYLAWVRAVHPASVVASATAGEI</sequence>
<gene>
    <name evidence="1" type="ORF">Ccel01_19890</name>
    <name evidence="2" type="ORF">FOG94_00775</name>
</gene>
<reference evidence="1" key="2">
    <citation type="submission" date="2023-03" db="EMBL/GenBank/DDBJ databases">
        <title>Cellulosimicrobium cellulans NBRC 103059.</title>
        <authorList>
            <person name="Ichikawa N."/>
            <person name="Sato H."/>
            <person name="Tonouchi N."/>
        </authorList>
    </citation>
    <scope>NUCLEOTIDE SEQUENCE</scope>
    <source>
        <strain evidence="1">NBRC 103059</strain>
    </source>
</reference>
<evidence type="ECO:0000313" key="2">
    <source>
        <dbReference type="EMBL" id="QDP73881.1"/>
    </source>
</evidence>
<proteinExistence type="predicted"/>
<dbReference type="Proteomes" id="UP001165168">
    <property type="component" value="Unassembled WGS sequence"/>
</dbReference>
<organism evidence="1 4">
    <name type="scientific">Cellulosimicrobium cellulans</name>
    <name type="common">Arthrobacter luteus</name>
    <dbReference type="NCBI Taxonomy" id="1710"/>
    <lineage>
        <taxon>Bacteria</taxon>
        <taxon>Bacillati</taxon>
        <taxon>Actinomycetota</taxon>
        <taxon>Actinomycetes</taxon>
        <taxon>Micrococcales</taxon>
        <taxon>Promicromonosporaceae</taxon>
        <taxon>Cellulosimicrobium</taxon>
    </lineage>
</organism>
<evidence type="ECO:0000313" key="4">
    <source>
        <dbReference type="Proteomes" id="UP001165168"/>
    </source>
</evidence>
<protein>
    <submittedName>
        <fullName evidence="1">Uncharacterized protein</fullName>
    </submittedName>
</protein>
<accession>A0AAV5P6M7</accession>
<keyword evidence="3" id="KW-1185">Reference proteome</keyword>
<name>A0AAV5P6M7_CELCE</name>